<dbReference type="CDD" id="cd07730">
    <property type="entry name" value="metallo-hydrolase-like_MBL-fold"/>
    <property type="match status" value="1"/>
</dbReference>
<dbReference type="SMART" id="SM00849">
    <property type="entry name" value="Lactamase_B"/>
    <property type="match status" value="1"/>
</dbReference>
<dbReference type="SUPFAM" id="SSF56281">
    <property type="entry name" value="Metallo-hydrolase/oxidoreductase"/>
    <property type="match status" value="1"/>
</dbReference>
<evidence type="ECO:0000256" key="1">
    <source>
        <dbReference type="ARBA" id="ARBA00007749"/>
    </source>
</evidence>
<dbReference type="GO" id="GO:0046872">
    <property type="term" value="F:metal ion binding"/>
    <property type="evidence" value="ECO:0007669"/>
    <property type="project" value="UniProtKB-KW"/>
</dbReference>
<dbReference type="InterPro" id="IPR001279">
    <property type="entry name" value="Metallo-B-lactamas"/>
</dbReference>
<dbReference type="PANTHER" id="PTHR42978">
    <property type="entry name" value="QUORUM-QUENCHING LACTONASE YTNP-RELATED-RELATED"/>
    <property type="match status" value="1"/>
</dbReference>
<dbReference type="GO" id="GO:0016787">
    <property type="term" value="F:hydrolase activity"/>
    <property type="evidence" value="ECO:0007669"/>
    <property type="project" value="UniProtKB-KW"/>
</dbReference>
<keyword evidence="3" id="KW-0378">Hydrolase</keyword>
<evidence type="ECO:0000313" key="6">
    <source>
        <dbReference type="EMBL" id="KAF2843304.1"/>
    </source>
</evidence>
<dbReference type="Pfam" id="PF00753">
    <property type="entry name" value="Lactamase_B"/>
    <property type="match status" value="1"/>
</dbReference>
<dbReference type="OrthoDB" id="10250730at2759"/>
<feature type="domain" description="Metallo-beta-lactamase" evidence="5">
    <location>
        <begin position="57"/>
        <end position="271"/>
    </location>
</feature>
<gene>
    <name evidence="6" type="ORF">M501DRAFT_76978</name>
</gene>
<evidence type="ECO:0000313" key="7">
    <source>
        <dbReference type="Proteomes" id="UP000799429"/>
    </source>
</evidence>
<evidence type="ECO:0000256" key="2">
    <source>
        <dbReference type="ARBA" id="ARBA00022723"/>
    </source>
</evidence>
<evidence type="ECO:0000259" key="5">
    <source>
        <dbReference type="SMART" id="SM00849"/>
    </source>
</evidence>
<keyword evidence="7" id="KW-1185">Reference proteome</keyword>
<name>A0A9P4SJ98_9PEZI</name>
<dbReference type="InterPro" id="IPR051013">
    <property type="entry name" value="MBL_superfamily_lactonases"/>
</dbReference>
<evidence type="ECO:0000256" key="3">
    <source>
        <dbReference type="ARBA" id="ARBA00022801"/>
    </source>
</evidence>
<dbReference type="PANTHER" id="PTHR42978:SF5">
    <property type="entry name" value="METALLO-BETA-LACTAMASE DOMAIN-CONTAINING PROTEIN"/>
    <property type="match status" value="1"/>
</dbReference>
<comment type="caution">
    <text evidence="6">The sequence shown here is derived from an EMBL/GenBank/DDBJ whole genome shotgun (WGS) entry which is preliminary data.</text>
</comment>
<dbReference type="EMBL" id="MU006089">
    <property type="protein sequence ID" value="KAF2843304.1"/>
    <property type="molecule type" value="Genomic_DNA"/>
</dbReference>
<proteinExistence type="inferred from homology"/>
<protein>
    <submittedName>
        <fullName evidence="6">Metallo-hydrolase/oxidoreductase</fullName>
    </submittedName>
</protein>
<dbReference type="InterPro" id="IPR036866">
    <property type="entry name" value="RibonucZ/Hydroxyglut_hydro"/>
</dbReference>
<keyword evidence="2" id="KW-0479">Metal-binding</keyword>
<keyword evidence="4" id="KW-0862">Zinc</keyword>
<dbReference type="AlphaFoldDB" id="A0A9P4SJ98"/>
<comment type="similarity">
    <text evidence="1">Belongs to the metallo-beta-lactamase superfamily.</text>
</comment>
<reference evidence="6" key="1">
    <citation type="journal article" date="2020" name="Stud. Mycol.">
        <title>101 Dothideomycetes genomes: a test case for predicting lifestyles and emergence of pathogens.</title>
        <authorList>
            <person name="Haridas S."/>
            <person name="Albert R."/>
            <person name="Binder M."/>
            <person name="Bloem J."/>
            <person name="Labutti K."/>
            <person name="Salamov A."/>
            <person name="Andreopoulos B."/>
            <person name="Baker S."/>
            <person name="Barry K."/>
            <person name="Bills G."/>
            <person name="Bluhm B."/>
            <person name="Cannon C."/>
            <person name="Castanera R."/>
            <person name="Culley D."/>
            <person name="Daum C."/>
            <person name="Ezra D."/>
            <person name="Gonzalez J."/>
            <person name="Henrissat B."/>
            <person name="Kuo A."/>
            <person name="Liang C."/>
            <person name="Lipzen A."/>
            <person name="Lutzoni F."/>
            <person name="Magnuson J."/>
            <person name="Mondo S."/>
            <person name="Nolan M."/>
            <person name="Ohm R."/>
            <person name="Pangilinan J."/>
            <person name="Park H.-J."/>
            <person name="Ramirez L."/>
            <person name="Alfaro M."/>
            <person name="Sun H."/>
            <person name="Tritt A."/>
            <person name="Yoshinaga Y."/>
            <person name="Zwiers L.-H."/>
            <person name="Turgeon B."/>
            <person name="Goodwin S."/>
            <person name="Spatafora J."/>
            <person name="Crous P."/>
            <person name="Grigoriev I."/>
        </authorList>
    </citation>
    <scope>NUCLEOTIDE SEQUENCE</scope>
    <source>
        <strain evidence="6">CBS 101060</strain>
    </source>
</reference>
<dbReference type="Gene3D" id="3.60.15.10">
    <property type="entry name" value="Ribonuclease Z/Hydroxyacylglutathione hydrolase-like"/>
    <property type="match status" value="1"/>
</dbReference>
<sequence>MTSNHFLVPPRETPRLNIPKSSVTITVSIIDSTAHVDLPINVFLLPEIKGKTRLVGPAISFLIQHHSGQKLLFDLGVRKDWNNLTPSIVNRITKNSWKVHVDKNVAEILEDNGVSLDSINAIILSHHHWDHIGDVSTFPSSTDLVVGPGFKEALLPAYPTNPDSPISEAYWKDRNFREISFSEQKGELKIGRFNAFDYFGDGSFYLLDTPGHAPGHMAGLARVTNNPDTFVFMGGDCCHHGGEFRPTEYLPLPTTIEPNPMPERHSVCPGSLLQRVHPKRKADEPFYEIAPDFPKDIEQATWTVRGCEEFDANDDVLVAMAHDQSLLGILGFFPQTLNAWKEKKYKEIARWRFLRDFADAVEDIDLQSSPFIPGYSTVQDESFRHL</sequence>
<dbReference type="Proteomes" id="UP000799429">
    <property type="component" value="Unassembled WGS sequence"/>
</dbReference>
<evidence type="ECO:0000256" key="4">
    <source>
        <dbReference type="ARBA" id="ARBA00022833"/>
    </source>
</evidence>
<organism evidence="6 7">
    <name type="scientific">Patellaria atrata CBS 101060</name>
    <dbReference type="NCBI Taxonomy" id="1346257"/>
    <lineage>
        <taxon>Eukaryota</taxon>
        <taxon>Fungi</taxon>
        <taxon>Dikarya</taxon>
        <taxon>Ascomycota</taxon>
        <taxon>Pezizomycotina</taxon>
        <taxon>Dothideomycetes</taxon>
        <taxon>Dothideomycetes incertae sedis</taxon>
        <taxon>Patellariales</taxon>
        <taxon>Patellariaceae</taxon>
        <taxon>Patellaria</taxon>
    </lineage>
</organism>
<accession>A0A9P4SJ98</accession>